<feature type="signal peptide" evidence="5">
    <location>
        <begin position="1"/>
        <end position="21"/>
    </location>
</feature>
<evidence type="ECO:0000256" key="5">
    <source>
        <dbReference type="SAM" id="SignalP"/>
    </source>
</evidence>
<gene>
    <name evidence="7" type="ORF">LCOR_00458.1</name>
</gene>
<dbReference type="GO" id="GO:0000381">
    <property type="term" value="P:regulation of alternative mRNA splicing, via spliceosome"/>
    <property type="evidence" value="ECO:0007669"/>
    <property type="project" value="InterPro"/>
</dbReference>
<dbReference type="PANTHER" id="PTHR47845:SF1">
    <property type="entry name" value="NUCLEAR SPECKLE SPLICING REGULATORY PROTEIN 1 HOMOLOG"/>
    <property type="match status" value="1"/>
</dbReference>
<reference evidence="7" key="1">
    <citation type="submission" date="2013-08" db="EMBL/GenBank/DDBJ databases">
        <title>Gene expansion shapes genome architecture in the human pathogen Lichtheimia corymbifera: an evolutionary genomics analysis in the ancient terrestrial Mucorales (Mucoromycotina).</title>
        <authorList>
            <person name="Schwartze V.U."/>
            <person name="Winter S."/>
            <person name="Shelest E."/>
            <person name="Marcet-Houben M."/>
            <person name="Horn F."/>
            <person name="Wehner S."/>
            <person name="Hoffmann K."/>
            <person name="Riege K."/>
            <person name="Sammeth M."/>
            <person name="Nowrousian M."/>
            <person name="Valiante V."/>
            <person name="Linde J."/>
            <person name="Jacobsen I.D."/>
            <person name="Marz M."/>
            <person name="Brakhage A.A."/>
            <person name="Gabaldon T."/>
            <person name="Bocker S."/>
            <person name="Voigt K."/>
        </authorList>
    </citation>
    <scope>NUCLEOTIDE SEQUENCE [LARGE SCALE GENOMIC DNA]</scope>
    <source>
        <strain evidence="7">FSU 9682</strain>
    </source>
</reference>
<dbReference type="Pfam" id="PF09745">
    <property type="entry name" value="NSRP1_N"/>
    <property type="match status" value="1"/>
</dbReference>
<protein>
    <submittedName>
        <fullName evidence="7">Uncharacterized conserved protein</fullName>
    </submittedName>
</protein>
<feature type="region of interest" description="Disordered" evidence="4">
    <location>
        <begin position="284"/>
        <end position="393"/>
    </location>
</feature>
<dbReference type="OrthoDB" id="446635at2759"/>
<evidence type="ECO:0000256" key="1">
    <source>
        <dbReference type="ARBA" id="ARBA00010126"/>
    </source>
</evidence>
<proteinExistence type="inferred from homology"/>
<sequence>MRSLTISNLFHYCGLLSTALSLSTQMKFGLNVRKKAQPRPMFSRRNQLGQDDDDDEQEDEQQQQNQQNAKKQHRAIVNQQLGQSTKVTKKVAEQHAKALEEDANIFDYDAVYDDLKEAERLKREAQKGVDTKKPKYIKAFLEAAETRKKDRLMAEEKKIAREREAEGEMYADKEVFMTEAFKKQKEELKRIEEEEKRREEEANKKKKMTSFYRQLLNEKGNERQELEQYLKMHKGSKSKSEAELKEVVDTELAQQARREGKDVMLNDNNEIVDRRQLLGAGLNVRPKFGSLGSLADKGAQERQREYDEYKRKKVEEYEAKRRGGGDQAERERYSREIEKQMMESKAKEREEEERKQKEMAEKAAAKRTTDESAMSARERYLARKKQKLEQTSS</sequence>
<evidence type="ECO:0000256" key="4">
    <source>
        <dbReference type="SAM" id="MobiDB-lite"/>
    </source>
</evidence>
<evidence type="ECO:0000313" key="8">
    <source>
        <dbReference type="Proteomes" id="UP000027586"/>
    </source>
</evidence>
<feature type="chain" id="PRO_5001655081" evidence="5">
    <location>
        <begin position="22"/>
        <end position="393"/>
    </location>
</feature>
<dbReference type="Proteomes" id="UP000027586">
    <property type="component" value="Unassembled WGS sequence"/>
</dbReference>
<evidence type="ECO:0000313" key="7">
    <source>
        <dbReference type="EMBL" id="CDH48684.1"/>
    </source>
</evidence>
<feature type="compositionally biased region" description="Basic and acidic residues" evidence="4">
    <location>
        <begin position="298"/>
        <end position="381"/>
    </location>
</feature>
<dbReference type="InterPro" id="IPR018612">
    <property type="entry name" value="NSRP1_N"/>
</dbReference>
<feature type="region of interest" description="Disordered" evidence="4">
    <location>
        <begin position="33"/>
        <end position="74"/>
    </location>
</feature>
<dbReference type="InterPro" id="IPR053246">
    <property type="entry name" value="NS_splicing_regulatory_protein"/>
</dbReference>
<organism evidence="7 8">
    <name type="scientific">Lichtheimia corymbifera JMRC:FSU:9682</name>
    <dbReference type="NCBI Taxonomy" id="1263082"/>
    <lineage>
        <taxon>Eukaryota</taxon>
        <taxon>Fungi</taxon>
        <taxon>Fungi incertae sedis</taxon>
        <taxon>Mucoromycota</taxon>
        <taxon>Mucoromycotina</taxon>
        <taxon>Mucoromycetes</taxon>
        <taxon>Mucorales</taxon>
        <taxon>Lichtheimiaceae</taxon>
        <taxon>Lichtheimia</taxon>
    </lineage>
</organism>
<evidence type="ECO:0000256" key="3">
    <source>
        <dbReference type="SAM" id="Coils"/>
    </source>
</evidence>
<evidence type="ECO:0000256" key="2">
    <source>
        <dbReference type="ARBA" id="ARBA00023054"/>
    </source>
</evidence>
<name>A0A068RFE2_9FUNG</name>
<dbReference type="STRING" id="1263082.A0A068RFE2"/>
<comment type="caution">
    <text evidence="7">The sequence shown here is derived from an EMBL/GenBank/DDBJ whole genome shotgun (WGS) entry which is preliminary data.</text>
</comment>
<feature type="domain" description="Nuclear speckle splicing regulatory protein 1 N-terminal" evidence="6">
    <location>
        <begin position="92"/>
        <end position="208"/>
    </location>
</feature>
<dbReference type="EMBL" id="CBTN010000001">
    <property type="protein sequence ID" value="CDH48684.1"/>
    <property type="molecule type" value="Genomic_DNA"/>
</dbReference>
<keyword evidence="8" id="KW-1185">Reference proteome</keyword>
<dbReference type="VEuPathDB" id="FungiDB:LCOR_00458.1"/>
<feature type="coiled-coil region" evidence="3">
    <location>
        <begin position="174"/>
        <end position="232"/>
    </location>
</feature>
<accession>A0A068RFE2</accession>
<dbReference type="PANTHER" id="PTHR47845">
    <property type="entry name" value="NUCLEAR SPECKLE SPLICING REGULATORY PROTEIN 1 HOMOLOG"/>
    <property type="match status" value="1"/>
</dbReference>
<keyword evidence="5" id="KW-0732">Signal</keyword>
<dbReference type="AlphaFoldDB" id="A0A068RFE2"/>
<keyword evidence="2 3" id="KW-0175">Coiled coil</keyword>
<evidence type="ECO:0000259" key="6">
    <source>
        <dbReference type="Pfam" id="PF09745"/>
    </source>
</evidence>
<comment type="similarity">
    <text evidence="1">Belongs to the NSRP1 family.</text>
</comment>
<feature type="compositionally biased region" description="Acidic residues" evidence="4">
    <location>
        <begin position="50"/>
        <end position="61"/>
    </location>
</feature>